<dbReference type="Proteomes" id="UP000623172">
    <property type="component" value="Unassembled WGS sequence"/>
</dbReference>
<sequence length="161" mass="17413">MKNWIFPALTALALTLVILCFSLPGEETPASAAPSGFLQLRVLDGATEEPLAGATVVIPETGAASVTDENGLTEKFAVPIEPPAAYQSFAPAAWGEVTALVYKEGYADYALFHVQVWENQLRSGPNVYLFAQSPSDYQQPFSVVEGPPRLWVNGLLDQFRP</sequence>
<name>A0A926D4D6_9FIRM</name>
<reference evidence="1" key="1">
    <citation type="submission" date="2020-08" db="EMBL/GenBank/DDBJ databases">
        <title>Genome public.</title>
        <authorList>
            <person name="Liu C."/>
            <person name="Sun Q."/>
        </authorList>
    </citation>
    <scope>NUCLEOTIDE SEQUENCE</scope>
    <source>
        <strain evidence="1">NSJ-53</strain>
    </source>
</reference>
<evidence type="ECO:0000313" key="1">
    <source>
        <dbReference type="EMBL" id="MBC8530699.1"/>
    </source>
</evidence>
<dbReference type="AlphaFoldDB" id="A0A926D4D6"/>
<keyword evidence="2" id="KW-1185">Reference proteome</keyword>
<proteinExistence type="predicted"/>
<dbReference type="InterPro" id="IPR008969">
    <property type="entry name" value="CarboxyPept-like_regulatory"/>
</dbReference>
<dbReference type="RefSeq" id="WP_249314670.1">
    <property type="nucleotide sequence ID" value="NZ_JACRSR010000001.1"/>
</dbReference>
<dbReference type="SUPFAM" id="SSF49464">
    <property type="entry name" value="Carboxypeptidase regulatory domain-like"/>
    <property type="match status" value="1"/>
</dbReference>
<evidence type="ECO:0000313" key="2">
    <source>
        <dbReference type="Proteomes" id="UP000623172"/>
    </source>
</evidence>
<accession>A0A926D4D6</accession>
<protein>
    <submittedName>
        <fullName evidence="1">Uncharacterized protein</fullName>
    </submittedName>
</protein>
<gene>
    <name evidence="1" type="ORF">H8696_02435</name>
</gene>
<comment type="caution">
    <text evidence="1">The sequence shown here is derived from an EMBL/GenBank/DDBJ whole genome shotgun (WGS) entry which is preliminary data.</text>
</comment>
<dbReference type="EMBL" id="JACRSR010000001">
    <property type="protein sequence ID" value="MBC8530699.1"/>
    <property type="molecule type" value="Genomic_DNA"/>
</dbReference>
<organism evidence="1 2">
    <name type="scientific">Gehongia tenuis</name>
    <dbReference type="NCBI Taxonomy" id="2763655"/>
    <lineage>
        <taxon>Bacteria</taxon>
        <taxon>Bacillati</taxon>
        <taxon>Bacillota</taxon>
        <taxon>Clostridia</taxon>
        <taxon>Christensenellales</taxon>
        <taxon>Christensenellaceae</taxon>
        <taxon>Gehongia</taxon>
    </lineage>
</organism>